<feature type="chain" id="PRO_5003232160" description="Lipoprotein" evidence="1">
    <location>
        <begin position="23"/>
        <end position="726"/>
    </location>
</feature>
<reference evidence="2 3" key="1">
    <citation type="journal article" date="2011" name="Stand. Genomic Sci.">
        <title>Complete genome sequence of Deinococcus maricopensis type strain (LB-34).</title>
        <authorList>
            <person name="Pukall R."/>
            <person name="Zeytun A."/>
            <person name="Lucas S."/>
            <person name="Lapidus A."/>
            <person name="Hammon N."/>
            <person name="Deshpande S."/>
            <person name="Nolan M."/>
            <person name="Cheng J.F."/>
            <person name="Pitluck S."/>
            <person name="Liolios K."/>
            <person name="Pagani I."/>
            <person name="Mikhailova N."/>
            <person name="Ivanova N."/>
            <person name="Mavromatis K."/>
            <person name="Pati A."/>
            <person name="Tapia R."/>
            <person name="Han C."/>
            <person name="Goodwin L."/>
            <person name="Chen A."/>
            <person name="Palaniappan K."/>
            <person name="Land M."/>
            <person name="Hauser L."/>
            <person name="Chang Y.J."/>
            <person name="Jeffries C.D."/>
            <person name="Brambilla E.M."/>
            <person name="Rohde M."/>
            <person name="Goker M."/>
            <person name="Detter J.C."/>
            <person name="Woyke T."/>
            <person name="Bristow J."/>
            <person name="Eisen J.A."/>
            <person name="Markowitz V."/>
            <person name="Hugenholtz P."/>
            <person name="Kyrpides N.C."/>
            <person name="Klenk H.P."/>
        </authorList>
    </citation>
    <scope>NUCLEOTIDE SEQUENCE [LARGE SCALE GENOMIC DNA]</scope>
    <source>
        <strain evidence="3">DSM 21211 / LMG 22137 / NRRL B-23946 / LB-34</strain>
    </source>
</reference>
<evidence type="ECO:0000313" key="3">
    <source>
        <dbReference type="Proteomes" id="UP000008635"/>
    </source>
</evidence>
<evidence type="ECO:0008006" key="4">
    <source>
        <dbReference type="Google" id="ProtNLM"/>
    </source>
</evidence>
<dbReference type="HOGENOM" id="CLU_381178_0_0_0"/>
<dbReference type="EMBL" id="CP002454">
    <property type="protein sequence ID" value="ADV68786.1"/>
    <property type="molecule type" value="Genomic_DNA"/>
</dbReference>
<protein>
    <recommendedName>
        <fullName evidence="4">Lipoprotein</fullName>
    </recommendedName>
</protein>
<sequence precursor="true">MKHLTLAAVTLTALLSACSTQTAPTPTKATAGTMTAPKDLAPAQYRAPVRNAMMPAPASPSAWRGMTWRLLDEQNGVVRVGADAATDPYAGDTDADTELPLLCLNPDGRPAPAGLAVDFYNGWAGGEVRVTPPITGRALTSLNVANQVCATEFGAGWRMAEFHDGQADGQPGGWRFYANGTVPATTRFWVAINDQNANPWNSDGAKQDTVVPATTRVLGEQDRAGLLSVSPDGRVLEFSSSSPVLATLQPGHTVASRPTPAAPNGVLGKVTGIVPSGATTFVYTTDVALEEIIQDGDIEASADLSSSNIDYARSGAMIQAQQRNLQAQKTFKLFSFNKTPFCLYNHDGGRTLNCDDGDANGLRSQVPSTNYVTLDGLLNAEANAFINLKIRWFSLKYFDAGVQLSEQARMVIDGKGSYNWGPIKKDLTQWQVVFNPITFNIGPVPVVITPMLVPTFGTDGQLNATLHYEVTQSFNAKYGVKYDKDSGNGWETINERGGTPLSQNGSANGSAQANVYLGAKGILAFYRAPGTDGLAQVYAHVKAFAEGKATASAVIGQGAQAQVCVDGGVRADVGIKLPLIRRDPWETQVAEWKRQLGCWKAGQPTGGNSSTPYSNVTLNFTDMYGSAEIYRIDPYSGAETLIGTMGGNGSFDATPHLNAAGDTVIKISSIAKRSSGVFGSYRRSIDLAVSGNGQSIYDPTPKSCTGCHSSEVYRFTVNKADGTISW</sequence>
<dbReference type="STRING" id="709986.Deima_3158"/>
<dbReference type="OrthoDB" id="54385at2"/>
<dbReference type="RefSeq" id="WP_013558289.1">
    <property type="nucleotide sequence ID" value="NC_014958.1"/>
</dbReference>
<keyword evidence="1" id="KW-0732">Signal</keyword>
<feature type="signal peptide" evidence="1">
    <location>
        <begin position="1"/>
        <end position="22"/>
    </location>
</feature>
<dbReference type="KEGG" id="dmr:Deima_3158"/>
<organism evidence="2 3">
    <name type="scientific">Deinococcus maricopensis (strain DSM 21211 / LMG 22137 / NRRL B-23946 / LB-34)</name>
    <dbReference type="NCBI Taxonomy" id="709986"/>
    <lineage>
        <taxon>Bacteria</taxon>
        <taxon>Thermotogati</taxon>
        <taxon>Deinococcota</taxon>
        <taxon>Deinococci</taxon>
        <taxon>Deinococcales</taxon>
        <taxon>Deinococcaceae</taxon>
        <taxon>Deinococcus</taxon>
    </lineage>
</organism>
<name>E8U3U3_DEIML</name>
<accession>E8U3U3</accession>
<evidence type="ECO:0000313" key="2">
    <source>
        <dbReference type="EMBL" id="ADV68786.1"/>
    </source>
</evidence>
<gene>
    <name evidence="2" type="ordered locus">Deima_3158</name>
</gene>
<reference evidence="3" key="2">
    <citation type="submission" date="2011-01" db="EMBL/GenBank/DDBJ databases">
        <title>The complete genome of Deinococcus maricopensis DSM 21211.</title>
        <authorList>
            <consortium name="US DOE Joint Genome Institute (JGI-PGF)"/>
            <person name="Lucas S."/>
            <person name="Copeland A."/>
            <person name="Lapidus A."/>
            <person name="Goodwin L."/>
            <person name="Pitluck S."/>
            <person name="Kyrpides N."/>
            <person name="Mavromatis K."/>
            <person name="Pagani I."/>
            <person name="Ivanova N."/>
            <person name="Ovchinnikova G."/>
            <person name="Zeytun A."/>
            <person name="Detter J.C."/>
            <person name="Han C."/>
            <person name="Land M."/>
            <person name="Hauser L."/>
            <person name="Markowitz V."/>
            <person name="Cheng J.-F."/>
            <person name="Hugenholtz P."/>
            <person name="Woyke T."/>
            <person name="Wu D."/>
            <person name="Pukall R."/>
            <person name="Gehrich-Schroeter G."/>
            <person name="Brambilla E."/>
            <person name="Klenk H.-P."/>
            <person name="Eisen J.A."/>
        </authorList>
    </citation>
    <scope>NUCLEOTIDE SEQUENCE [LARGE SCALE GENOMIC DNA]</scope>
    <source>
        <strain evidence="3">DSM 21211 / LMG 22137 / NRRL B-23946 / LB-34</strain>
    </source>
</reference>
<keyword evidence="3" id="KW-1185">Reference proteome</keyword>
<dbReference type="Proteomes" id="UP000008635">
    <property type="component" value="Chromosome"/>
</dbReference>
<dbReference type="PROSITE" id="PS51257">
    <property type="entry name" value="PROKAR_LIPOPROTEIN"/>
    <property type="match status" value="1"/>
</dbReference>
<evidence type="ECO:0000256" key="1">
    <source>
        <dbReference type="SAM" id="SignalP"/>
    </source>
</evidence>
<dbReference type="AlphaFoldDB" id="E8U3U3"/>
<dbReference type="eggNOG" id="COG4733">
    <property type="taxonomic scope" value="Bacteria"/>
</dbReference>
<proteinExistence type="predicted"/>